<dbReference type="GO" id="GO:0005634">
    <property type="term" value="C:nucleus"/>
    <property type="evidence" value="ECO:0007669"/>
    <property type="project" value="UniProtKB-SubCell"/>
</dbReference>
<dbReference type="GO" id="GO:0042802">
    <property type="term" value="F:identical protein binding"/>
    <property type="evidence" value="ECO:0007669"/>
    <property type="project" value="UniProtKB-ARBA"/>
</dbReference>
<dbReference type="FunFam" id="3.30.160.60:FF:000508">
    <property type="entry name" value="Myeloid zinc finger 1"/>
    <property type="match status" value="1"/>
</dbReference>
<evidence type="ECO:0000256" key="1">
    <source>
        <dbReference type="ARBA" id="ARBA00004123"/>
    </source>
</evidence>
<keyword evidence="10" id="KW-0238">DNA-binding</keyword>
<evidence type="ECO:0000313" key="18">
    <source>
        <dbReference type="Proteomes" id="UP000694565"/>
    </source>
</evidence>
<evidence type="ECO:0000256" key="13">
    <source>
        <dbReference type="ARBA" id="ARBA00038474"/>
    </source>
</evidence>
<evidence type="ECO:0000256" key="4">
    <source>
        <dbReference type="ARBA" id="ARBA00022723"/>
    </source>
</evidence>
<feature type="domain" description="C2H2-type" evidence="16">
    <location>
        <begin position="40"/>
        <end position="68"/>
    </location>
</feature>
<dbReference type="PROSITE" id="PS50157">
    <property type="entry name" value="ZINC_FINGER_C2H2_2"/>
    <property type="match status" value="4"/>
</dbReference>
<feature type="domain" description="C2H2-type" evidence="16">
    <location>
        <begin position="97"/>
        <end position="125"/>
    </location>
</feature>
<keyword evidence="8" id="KW-0832">Ubl conjugation</keyword>
<keyword evidence="12" id="KW-0539">Nucleus</keyword>
<evidence type="ECO:0000256" key="15">
    <source>
        <dbReference type="SAM" id="MobiDB-lite"/>
    </source>
</evidence>
<dbReference type="Ensembl" id="ENSCLMT00005020024.1">
    <property type="protein sequence ID" value="ENSCLMP00005019005.1"/>
    <property type="gene ID" value="ENSCLMG00005009572.1"/>
</dbReference>
<evidence type="ECO:0000256" key="12">
    <source>
        <dbReference type="ARBA" id="ARBA00023242"/>
    </source>
</evidence>
<evidence type="ECO:0000256" key="2">
    <source>
        <dbReference type="ARBA" id="ARBA00006991"/>
    </source>
</evidence>
<evidence type="ECO:0000256" key="8">
    <source>
        <dbReference type="ARBA" id="ARBA00022843"/>
    </source>
</evidence>
<evidence type="ECO:0000256" key="11">
    <source>
        <dbReference type="ARBA" id="ARBA00023163"/>
    </source>
</evidence>
<dbReference type="PANTHER" id="PTHR23233">
    <property type="entry name" value="SAL-LIKE PROTEIN"/>
    <property type="match status" value="1"/>
</dbReference>
<dbReference type="InterPro" id="IPR051565">
    <property type="entry name" value="Sal_C2H2-zinc-finger"/>
</dbReference>
<sequence length="415" mass="46219">MFRFQCRCCRHQHKQAVKGSHCRISCLALGTFIMGTTHILGCAAHPRNSFALRKSLRRHLRFHTGQRPHACTHCGKSFRLRENLKAHLRFHTGEKPYNCVACGKWFRIKENLKKHKRTTHHARPPNARVQNSCPLCQRKFTNALVLQHHIRMHLGGQLPTDGTDDSAHEMPAESNAKPLSQSQSQSIDPNIVSSKTPPLAGHSKSPATSSEFQTPAVGSVPVFGSAQSVEFNKNPSRSGSSSPDLIPPSDLSPDPFMNPTTKTPPPGSVEPPLLCVSAPLPASKQTDLTSPVGRDNQVEQQATADVHLTKATPSPISSTPSSTPVIQEPLRKLGKSLVRSHNSSRRDWLDNVLVFSINVYLLVKPYEHLRSTCFLNTFQLARPFDSQSNMFVRQSCESISLVLWCLKEKRQLMYK</sequence>
<evidence type="ECO:0000256" key="3">
    <source>
        <dbReference type="ARBA" id="ARBA00022499"/>
    </source>
</evidence>
<evidence type="ECO:0000256" key="7">
    <source>
        <dbReference type="ARBA" id="ARBA00022833"/>
    </source>
</evidence>
<keyword evidence="7" id="KW-0862">Zinc</keyword>
<dbReference type="InterPro" id="IPR036236">
    <property type="entry name" value="Znf_C2H2_sf"/>
</dbReference>
<dbReference type="AlphaFoldDB" id="A0A8C2XHZ3"/>
<dbReference type="SUPFAM" id="SSF57667">
    <property type="entry name" value="beta-beta-alpha zinc fingers"/>
    <property type="match status" value="2"/>
</dbReference>
<feature type="compositionally biased region" description="Low complexity" evidence="15">
    <location>
        <begin position="240"/>
        <end position="255"/>
    </location>
</feature>
<feature type="compositionally biased region" description="Polar residues" evidence="15">
    <location>
        <begin position="177"/>
        <end position="196"/>
    </location>
</feature>
<protein>
    <recommendedName>
        <fullName evidence="16">C2H2-type domain-containing protein</fullName>
    </recommendedName>
</protein>
<keyword evidence="3" id="KW-1017">Isopeptide bond</keyword>
<dbReference type="InterPro" id="IPR013087">
    <property type="entry name" value="Znf_C2H2_type"/>
</dbReference>
<dbReference type="Proteomes" id="UP000694565">
    <property type="component" value="Unplaced"/>
</dbReference>
<evidence type="ECO:0000313" key="17">
    <source>
        <dbReference type="Ensembl" id="ENSCLMP00005019005.1"/>
    </source>
</evidence>
<dbReference type="GO" id="GO:0000981">
    <property type="term" value="F:DNA-binding transcription factor activity, RNA polymerase II-specific"/>
    <property type="evidence" value="ECO:0007669"/>
    <property type="project" value="TreeGrafter"/>
</dbReference>
<keyword evidence="6 14" id="KW-0863">Zinc-finger</keyword>
<keyword evidence="18" id="KW-1185">Reference proteome</keyword>
<reference evidence="17" key="2">
    <citation type="submission" date="2025-09" db="UniProtKB">
        <authorList>
            <consortium name="Ensembl"/>
        </authorList>
    </citation>
    <scope>IDENTIFICATION</scope>
</reference>
<feature type="compositionally biased region" description="Polar residues" evidence="15">
    <location>
        <begin position="230"/>
        <end position="239"/>
    </location>
</feature>
<evidence type="ECO:0000256" key="14">
    <source>
        <dbReference type="PROSITE-ProRule" id="PRU00042"/>
    </source>
</evidence>
<evidence type="ECO:0000259" key="16">
    <source>
        <dbReference type="PROSITE" id="PS50157"/>
    </source>
</evidence>
<keyword evidence="4" id="KW-0479">Metal-binding</keyword>
<evidence type="ECO:0000256" key="6">
    <source>
        <dbReference type="ARBA" id="ARBA00022771"/>
    </source>
</evidence>
<evidence type="ECO:0000256" key="5">
    <source>
        <dbReference type="ARBA" id="ARBA00022737"/>
    </source>
</evidence>
<dbReference type="Gene3D" id="3.30.160.60">
    <property type="entry name" value="Classic Zinc Finger"/>
    <property type="match status" value="2"/>
</dbReference>
<keyword evidence="5" id="KW-0677">Repeat</keyword>
<evidence type="ECO:0000256" key="10">
    <source>
        <dbReference type="ARBA" id="ARBA00023125"/>
    </source>
</evidence>
<proteinExistence type="inferred from homology"/>
<comment type="similarity">
    <text evidence="13">Belongs to the sal C2H2-type zinc-finger protein family.</text>
</comment>
<feature type="domain" description="C2H2-type" evidence="16">
    <location>
        <begin position="131"/>
        <end position="158"/>
    </location>
</feature>
<comment type="subcellular location">
    <subcellularLocation>
        <location evidence="1">Nucleus</location>
    </subcellularLocation>
</comment>
<dbReference type="GO" id="GO:0008270">
    <property type="term" value="F:zinc ion binding"/>
    <property type="evidence" value="ECO:0007669"/>
    <property type="project" value="UniProtKB-KW"/>
</dbReference>
<feature type="region of interest" description="Disordered" evidence="15">
    <location>
        <begin position="155"/>
        <end position="213"/>
    </location>
</feature>
<feature type="compositionally biased region" description="Low complexity" evidence="15">
    <location>
        <begin position="312"/>
        <end position="324"/>
    </location>
</feature>
<accession>A0A8C2XHZ3</accession>
<comment type="similarity">
    <text evidence="2">Belongs to the krueppel C2H2-type zinc-finger protein family.</text>
</comment>
<dbReference type="Pfam" id="PF00096">
    <property type="entry name" value="zf-C2H2"/>
    <property type="match status" value="2"/>
</dbReference>
<dbReference type="GeneTree" id="ENSGT00940000154308"/>
<reference evidence="17" key="1">
    <citation type="submission" date="2025-08" db="UniProtKB">
        <authorList>
            <consortium name="Ensembl"/>
        </authorList>
    </citation>
    <scope>IDENTIFICATION</scope>
</reference>
<keyword evidence="9" id="KW-0805">Transcription regulation</keyword>
<dbReference type="GO" id="GO:0000978">
    <property type="term" value="F:RNA polymerase II cis-regulatory region sequence-specific DNA binding"/>
    <property type="evidence" value="ECO:0007669"/>
    <property type="project" value="TreeGrafter"/>
</dbReference>
<feature type="region of interest" description="Disordered" evidence="15">
    <location>
        <begin position="305"/>
        <end position="325"/>
    </location>
</feature>
<keyword evidence="11" id="KW-0804">Transcription</keyword>
<name>A0A8C2XHZ3_CYCLU</name>
<dbReference type="SMART" id="SM00355">
    <property type="entry name" value="ZnF_C2H2"/>
    <property type="match status" value="3"/>
</dbReference>
<dbReference type="PANTHER" id="PTHR23233:SF85">
    <property type="entry name" value="SAL-LIKE PROTEIN 2"/>
    <property type="match status" value="1"/>
</dbReference>
<evidence type="ECO:0000256" key="9">
    <source>
        <dbReference type="ARBA" id="ARBA00023015"/>
    </source>
</evidence>
<dbReference type="FunFam" id="3.30.160.60:FF:000617">
    <property type="entry name" value="Zinc finger protein 777"/>
    <property type="match status" value="1"/>
</dbReference>
<feature type="domain" description="C2H2-type" evidence="16">
    <location>
        <begin position="69"/>
        <end position="96"/>
    </location>
</feature>
<dbReference type="PROSITE" id="PS00028">
    <property type="entry name" value="ZINC_FINGER_C2H2_1"/>
    <property type="match status" value="3"/>
</dbReference>
<feature type="region of interest" description="Disordered" evidence="15">
    <location>
        <begin position="230"/>
        <end position="275"/>
    </location>
</feature>
<organism evidence="17 18">
    <name type="scientific">Cyclopterus lumpus</name>
    <name type="common">Lumpsucker</name>
    <dbReference type="NCBI Taxonomy" id="8103"/>
    <lineage>
        <taxon>Eukaryota</taxon>
        <taxon>Metazoa</taxon>
        <taxon>Chordata</taxon>
        <taxon>Craniata</taxon>
        <taxon>Vertebrata</taxon>
        <taxon>Euteleostomi</taxon>
        <taxon>Actinopterygii</taxon>
        <taxon>Neopterygii</taxon>
        <taxon>Teleostei</taxon>
        <taxon>Neoteleostei</taxon>
        <taxon>Acanthomorphata</taxon>
        <taxon>Eupercaria</taxon>
        <taxon>Perciformes</taxon>
        <taxon>Cottioidei</taxon>
        <taxon>Cottales</taxon>
        <taxon>Cyclopteridae</taxon>
        <taxon>Cyclopterus</taxon>
    </lineage>
</organism>